<feature type="domain" description="Phytase-like" evidence="1">
    <location>
        <begin position="73"/>
        <end position="318"/>
    </location>
</feature>
<protein>
    <recommendedName>
        <fullName evidence="1">Phytase-like domain-containing protein</fullName>
    </recommendedName>
</protein>
<evidence type="ECO:0000259" key="1">
    <source>
        <dbReference type="Pfam" id="PF13449"/>
    </source>
</evidence>
<evidence type="ECO:0000313" key="3">
    <source>
        <dbReference type="Proteomes" id="UP000317894"/>
    </source>
</evidence>
<organism evidence="2 3">
    <name type="scientific">Glacieibacterium frigidum</name>
    <dbReference type="NCBI Taxonomy" id="2593303"/>
    <lineage>
        <taxon>Bacteria</taxon>
        <taxon>Pseudomonadati</taxon>
        <taxon>Pseudomonadota</taxon>
        <taxon>Alphaproteobacteria</taxon>
        <taxon>Sphingomonadales</taxon>
        <taxon>Sphingosinicellaceae</taxon>
        <taxon>Glacieibacterium</taxon>
    </lineage>
</organism>
<dbReference type="SUPFAM" id="SSF101898">
    <property type="entry name" value="NHL repeat"/>
    <property type="match status" value="1"/>
</dbReference>
<evidence type="ECO:0000313" key="2">
    <source>
        <dbReference type="EMBL" id="TRW17185.1"/>
    </source>
</evidence>
<dbReference type="Pfam" id="PF13449">
    <property type="entry name" value="Phytase-like"/>
    <property type="match status" value="1"/>
</dbReference>
<dbReference type="PIRSF" id="PIRSF031900">
    <property type="entry name" value="UCP031900"/>
    <property type="match status" value="1"/>
</dbReference>
<accession>A0A552UG48</accession>
<dbReference type="Proteomes" id="UP000317894">
    <property type="component" value="Unassembled WGS sequence"/>
</dbReference>
<keyword evidence="3" id="KW-1185">Reference proteome</keyword>
<comment type="caution">
    <text evidence="2">The sequence shown here is derived from an EMBL/GenBank/DDBJ whole genome shotgun (WGS) entry which is preliminary data.</text>
</comment>
<sequence>MRAGEMWPRILLVLAGGVVVGGVLAAAPPAADGVAPLPLTATPVPLAPRDPAVRDVGRLRYMGGVELQSTNVTFGGLSGLAAGRDGWLLAVSDTGNWVGFRTVEKHGRLVGVTDGVIAPLLDEIGGAALVKKAGDAEAVVWDADGTASVSFEQDDRIAVYPRIDPARPDSLRTRAARIIRTPATSGWPDNGGGETLVRLSDGTLLWFAEDGQDAEGRSPALRIAPDGTVSALLYAAPTGFRPTDAAEVAPGRVLIVNRRFTPMEGMSAVVTLATVAPVMQGEVVARLVPPLTTDNMEGIAVMRADGRTFVYLASDDNFAGYQRTLLLKFELLNASPASARRP</sequence>
<dbReference type="RefSeq" id="WP_143554730.1">
    <property type="nucleotide sequence ID" value="NZ_VJWA01000001.1"/>
</dbReference>
<dbReference type="AlphaFoldDB" id="A0A552UG48"/>
<reference evidence="2 3" key="1">
    <citation type="submission" date="2019-07" db="EMBL/GenBank/DDBJ databases">
        <title>Novel species isolated from glacier.</title>
        <authorList>
            <person name="Liu Q."/>
            <person name="Xin Y.-H."/>
        </authorList>
    </citation>
    <scope>NUCLEOTIDE SEQUENCE [LARGE SCALE GENOMIC DNA]</scope>
    <source>
        <strain evidence="2 3">LB1R16</strain>
    </source>
</reference>
<dbReference type="InterPro" id="IPR027372">
    <property type="entry name" value="Phytase-like_dom"/>
</dbReference>
<proteinExistence type="predicted"/>
<dbReference type="EMBL" id="VJWA01000001">
    <property type="protein sequence ID" value="TRW17185.1"/>
    <property type="molecule type" value="Genomic_DNA"/>
</dbReference>
<name>A0A552UG48_9SPHN</name>
<dbReference type="OrthoDB" id="9798693at2"/>
<dbReference type="InterPro" id="IPR014567">
    <property type="entry name" value="UCP031900"/>
</dbReference>
<gene>
    <name evidence="2" type="ORF">FMM06_03005</name>
</gene>